<proteinExistence type="predicted"/>
<dbReference type="PATRIC" id="fig|754436.4.peg.4558"/>
<dbReference type="NCBIfam" id="NF040757">
    <property type="entry name" value="AgaW"/>
    <property type="match status" value="1"/>
</dbReference>
<dbReference type="AlphaFoldDB" id="A0A0J1GFV9"/>
<name>A0A0J1GFV9_9GAMM</name>
<evidence type="ECO:0000256" key="7">
    <source>
        <dbReference type="ARBA" id="ARBA00022989"/>
    </source>
</evidence>
<evidence type="ECO:0000313" key="11">
    <source>
        <dbReference type="Proteomes" id="UP000036426"/>
    </source>
</evidence>
<feature type="transmembrane region" description="Helical" evidence="9">
    <location>
        <begin position="205"/>
        <end position="233"/>
    </location>
</feature>
<evidence type="ECO:0000256" key="1">
    <source>
        <dbReference type="ARBA" id="ARBA00004651"/>
    </source>
</evidence>
<dbReference type="RefSeq" id="WP_047876525.1">
    <property type="nucleotide sequence ID" value="NZ_BMYC01000023.1"/>
</dbReference>
<dbReference type="GO" id="GO:0005886">
    <property type="term" value="C:plasma membrane"/>
    <property type="evidence" value="ECO:0007669"/>
    <property type="project" value="UniProtKB-SubCell"/>
</dbReference>
<gene>
    <name evidence="10" type="ORF">ABT58_21690</name>
</gene>
<keyword evidence="7 9" id="KW-1133">Transmembrane helix</keyword>
<evidence type="ECO:0000313" key="10">
    <source>
        <dbReference type="EMBL" id="KLU98597.1"/>
    </source>
</evidence>
<keyword evidence="6 9" id="KW-0812">Transmembrane</keyword>
<dbReference type="Proteomes" id="UP000036426">
    <property type="component" value="Unassembled WGS sequence"/>
</dbReference>
<sequence>MFFEALLVGLWGMLCGIDKYDVALNIHRPLITGPIVGLILGDLETGLIAGATMELAWLGLVPNAGAQPPDVTIGAVAGTAFAITLGISPDASLGMAIPFAMAMQALIIFLFTSCAPLMQKCDQYAEQGNTRGIDNMLYLGLGLRSLLFGVVAFSAVYYGTAGADFIVEYLPQDVIDGMAVAGRMMPAVGFAMLLRTMFNVKLLPYFFLGFVLTTYLKLPIIAVAIVFLCIAILDYVQQEKNSDDKSSHSSNLKAIDDEL</sequence>
<organism evidence="10 11">
    <name type="scientific">Photobacterium aphoticum</name>
    <dbReference type="NCBI Taxonomy" id="754436"/>
    <lineage>
        <taxon>Bacteria</taxon>
        <taxon>Pseudomonadati</taxon>
        <taxon>Pseudomonadota</taxon>
        <taxon>Gammaproteobacteria</taxon>
        <taxon>Vibrionales</taxon>
        <taxon>Vibrionaceae</taxon>
        <taxon>Photobacterium</taxon>
    </lineage>
</organism>
<keyword evidence="8 9" id="KW-0472">Membrane</keyword>
<keyword evidence="5" id="KW-0598">Phosphotransferase system</keyword>
<dbReference type="InterPro" id="IPR050303">
    <property type="entry name" value="GatZ_KbaZ_carbometab"/>
</dbReference>
<dbReference type="InterPro" id="IPR004700">
    <property type="entry name" value="PTS_IIC_man"/>
</dbReference>
<evidence type="ECO:0000256" key="3">
    <source>
        <dbReference type="ARBA" id="ARBA00022475"/>
    </source>
</evidence>
<dbReference type="Pfam" id="PF03609">
    <property type="entry name" value="EII-Sor"/>
    <property type="match status" value="1"/>
</dbReference>
<dbReference type="InterPro" id="IPR047835">
    <property type="entry name" value="PTS_IIC_GalNAc_AgaW-like"/>
</dbReference>
<dbReference type="GO" id="GO:0009401">
    <property type="term" value="P:phosphoenolpyruvate-dependent sugar phosphotransferase system"/>
    <property type="evidence" value="ECO:0007669"/>
    <property type="project" value="UniProtKB-KW"/>
</dbReference>
<reference evidence="10 11" key="1">
    <citation type="submission" date="2015-05" db="EMBL/GenBank/DDBJ databases">
        <title>Photobacterium galathea sp. nov.</title>
        <authorList>
            <person name="Machado H."/>
            <person name="Gram L."/>
        </authorList>
    </citation>
    <scope>NUCLEOTIDE SEQUENCE [LARGE SCALE GENOMIC DNA]</scope>
    <source>
        <strain evidence="10 11">DSM 25995</strain>
    </source>
</reference>
<feature type="transmembrane region" description="Helical" evidence="9">
    <location>
        <begin position="136"/>
        <end position="158"/>
    </location>
</feature>
<keyword evidence="3" id="KW-1003">Cell membrane</keyword>
<accession>A0A0J1GFV9</accession>
<evidence type="ECO:0000256" key="6">
    <source>
        <dbReference type="ARBA" id="ARBA00022692"/>
    </source>
</evidence>
<feature type="transmembrane region" description="Helical" evidence="9">
    <location>
        <begin position="95"/>
        <end position="115"/>
    </location>
</feature>
<dbReference type="PANTHER" id="PTHR32502">
    <property type="entry name" value="N-ACETYLGALACTOSAMINE PERMEASE II COMPONENT-RELATED"/>
    <property type="match status" value="1"/>
</dbReference>
<dbReference type="EMBL" id="LDOV01000047">
    <property type="protein sequence ID" value="KLU98597.1"/>
    <property type="molecule type" value="Genomic_DNA"/>
</dbReference>
<evidence type="ECO:0000256" key="4">
    <source>
        <dbReference type="ARBA" id="ARBA00022597"/>
    </source>
</evidence>
<evidence type="ECO:0000256" key="9">
    <source>
        <dbReference type="SAM" id="Phobius"/>
    </source>
</evidence>
<dbReference type="PANTHER" id="PTHR32502:SF8">
    <property type="entry name" value="N-ACETYLGALACTOSAMINE PERMEASE IIC COMPONENT 1"/>
    <property type="match status" value="1"/>
</dbReference>
<dbReference type="PROSITE" id="PS51106">
    <property type="entry name" value="PTS_EIIC_TYPE_4"/>
    <property type="match status" value="1"/>
</dbReference>
<comment type="caution">
    <text evidence="10">The sequence shown here is derived from an EMBL/GenBank/DDBJ whole genome shotgun (WGS) entry which is preliminary data.</text>
</comment>
<evidence type="ECO:0000256" key="8">
    <source>
        <dbReference type="ARBA" id="ARBA00023136"/>
    </source>
</evidence>
<dbReference type="OrthoDB" id="3190125at2"/>
<comment type="subcellular location">
    <subcellularLocation>
        <location evidence="1">Cell membrane</location>
        <topology evidence="1">Multi-pass membrane protein</topology>
    </subcellularLocation>
</comment>
<protein>
    <submittedName>
        <fullName evidence="10">PTS system N-acetylgalactosamine-specific transporter subunit IIC</fullName>
    </submittedName>
</protein>
<evidence type="ECO:0000256" key="5">
    <source>
        <dbReference type="ARBA" id="ARBA00022683"/>
    </source>
</evidence>
<feature type="transmembrane region" description="Helical" evidence="9">
    <location>
        <begin position="178"/>
        <end position="198"/>
    </location>
</feature>
<evidence type="ECO:0000256" key="2">
    <source>
        <dbReference type="ARBA" id="ARBA00022448"/>
    </source>
</evidence>
<keyword evidence="2" id="KW-0813">Transport</keyword>
<keyword evidence="11" id="KW-1185">Reference proteome</keyword>
<keyword evidence="4" id="KW-0762">Sugar transport</keyword>